<evidence type="ECO:0000313" key="1">
    <source>
        <dbReference type="EMBL" id="GAN36027.1"/>
    </source>
</evidence>
<protein>
    <submittedName>
        <fullName evidence="1">Uncharacterized protein</fullName>
    </submittedName>
</protein>
<evidence type="ECO:0000313" key="2">
    <source>
        <dbReference type="Proteomes" id="UP000032552"/>
    </source>
</evidence>
<comment type="caution">
    <text evidence="1">The sequence shown here is derived from an EMBL/GenBank/DDBJ whole genome shotgun (WGS) entry which is preliminary data.</text>
</comment>
<sequence>MADTHATSSEAQRIIKLPNGGTAEGILLHRGMANLQHEVDSADFAPQTKVYLAWLNDLNGNRFGLKITDAADKTLLRHTQFLDDAVKELAYADAPANAELTPDDFNPARKFYLPSAGLVALLAAIQWSVKHGREDVVVYSTHRPELQFYQIRQQPTFIQQWAQHELQALPEDFRFRIAPKLDKAATHETTKLRMQL</sequence>
<dbReference type="Proteomes" id="UP000032552">
    <property type="component" value="Unassembled WGS sequence"/>
</dbReference>
<dbReference type="EMBL" id="BAYM01000038">
    <property type="protein sequence ID" value="GAN36027.1"/>
    <property type="molecule type" value="Genomic_DNA"/>
</dbReference>
<gene>
    <name evidence="1" type="ORF">LC0644_0616</name>
</gene>
<organism evidence="1 2">
    <name type="scientific">Lacticaseibacillus paracasei NRIC 0644</name>
    <dbReference type="NCBI Taxonomy" id="1435038"/>
    <lineage>
        <taxon>Bacteria</taxon>
        <taxon>Bacillati</taxon>
        <taxon>Bacillota</taxon>
        <taxon>Bacilli</taxon>
        <taxon>Lactobacillales</taxon>
        <taxon>Lactobacillaceae</taxon>
        <taxon>Lacticaseibacillus</taxon>
    </lineage>
</organism>
<reference evidence="2" key="1">
    <citation type="submission" date="2014-05" db="EMBL/GenBank/DDBJ databases">
        <title>Whole genome sequencing of Lactobacillus casei NRIC0644.</title>
        <authorList>
            <person name="Atarashi H."/>
            <person name="Yoshida Y."/>
            <person name="Fujimura S."/>
            <person name="Tanaka N."/>
            <person name="Shiwa Y."/>
            <person name="Yoshikawa H."/>
            <person name="Okada S."/>
            <person name="Nakagawa J."/>
        </authorList>
    </citation>
    <scope>NUCLEOTIDE SEQUENCE [LARGE SCALE GENOMIC DNA]</scope>
    <source>
        <strain evidence="2">NRIC0644</strain>
    </source>
</reference>
<name>A0A0C9Q823_LACPA</name>
<accession>A0A0C9Q823</accession>
<dbReference type="RefSeq" id="WP_045625161.1">
    <property type="nucleotide sequence ID" value="NZ_BAYM01000038.1"/>
</dbReference>
<proteinExistence type="predicted"/>
<dbReference type="AlphaFoldDB" id="A0A0C9Q823"/>